<reference evidence="1 2" key="1">
    <citation type="submission" date="2022-01" db="EMBL/GenBank/DDBJ databases">
        <authorList>
            <person name="Xiong W."/>
            <person name="Schranz E."/>
        </authorList>
    </citation>
    <scope>NUCLEOTIDE SEQUENCE [LARGE SCALE GENOMIC DNA]</scope>
</reference>
<accession>A0AAU9NHL2</accession>
<organism evidence="1 2">
    <name type="scientific">Lactuca virosa</name>
    <dbReference type="NCBI Taxonomy" id="75947"/>
    <lineage>
        <taxon>Eukaryota</taxon>
        <taxon>Viridiplantae</taxon>
        <taxon>Streptophyta</taxon>
        <taxon>Embryophyta</taxon>
        <taxon>Tracheophyta</taxon>
        <taxon>Spermatophyta</taxon>
        <taxon>Magnoliopsida</taxon>
        <taxon>eudicotyledons</taxon>
        <taxon>Gunneridae</taxon>
        <taxon>Pentapetalae</taxon>
        <taxon>asterids</taxon>
        <taxon>campanulids</taxon>
        <taxon>Asterales</taxon>
        <taxon>Asteraceae</taxon>
        <taxon>Cichorioideae</taxon>
        <taxon>Cichorieae</taxon>
        <taxon>Lactucinae</taxon>
        <taxon>Lactuca</taxon>
    </lineage>
</organism>
<protein>
    <submittedName>
        <fullName evidence="1">Uncharacterized protein</fullName>
    </submittedName>
</protein>
<keyword evidence="2" id="KW-1185">Reference proteome</keyword>
<sequence length="79" mass="9054">MNWRPKYHYERSHTQTTSTSVCSHYHTISLSFLIKINQTWKSGFTLPHCVIKLSVMLLSGVGGWREKDGNVRNSVCGRS</sequence>
<name>A0AAU9NHL2_9ASTR</name>
<comment type="caution">
    <text evidence="1">The sequence shown here is derived from an EMBL/GenBank/DDBJ whole genome shotgun (WGS) entry which is preliminary data.</text>
</comment>
<evidence type="ECO:0000313" key="1">
    <source>
        <dbReference type="EMBL" id="CAH1437250.1"/>
    </source>
</evidence>
<dbReference type="AlphaFoldDB" id="A0AAU9NHL2"/>
<dbReference type="Proteomes" id="UP001157418">
    <property type="component" value="Unassembled WGS sequence"/>
</dbReference>
<proteinExistence type="predicted"/>
<gene>
    <name evidence="1" type="ORF">LVIROSA_LOCUS23589</name>
</gene>
<evidence type="ECO:0000313" key="2">
    <source>
        <dbReference type="Proteomes" id="UP001157418"/>
    </source>
</evidence>
<dbReference type="EMBL" id="CAKMRJ010004445">
    <property type="protein sequence ID" value="CAH1437250.1"/>
    <property type="molecule type" value="Genomic_DNA"/>
</dbReference>